<organism evidence="3 4">
    <name type="scientific">Caldovatus sediminis</name>
    <dbReference type="NCBI Taxonomy" id="2041189"/>
    <lineage>
        <taxon>Bacteria</taxon>
        <taxon>Pseudomonadati</taxon>
        <taxon>Pseudomonadota</taxon>
        <taxon>Alphaproteobacteria</taxon>
        <taxon>Acetobacterales</taxon>
        <taxon>Roseomonadaceae</taxon>
        <taxon>Caldovatus</taxon>
    </lineage>
</organism>
<evidence type="ECO:0000256" key="1">
    <source>
        <dbReference type="ARBA" id="ARBA00022729"/>
    </source>
</evidence>
<reference evidence="3 4" key="1">
    <citation type="journal article" date="2014" name="Int. J. Syst. Evol. Microbiol.">
        <title>Complete genome sequence of Corynebacterium casei LMG S-19264T (=DSM 44701T), isolated from a smear-ripened cheese.</title>
        <authorList>
            <consortium name="US DOE Joint Genome Institute (JGI-PGF)"/>
            <person name="Walter F."/>
            <person name="Albersmeier A."/>
            <person name="Kalinowski J."/>
            <person name="Ruckert C."/>
        </authorList>
    </citation>
    <scope>NUCLEOTIDE SEQUENCE [LARGE SCALE GENOMIC DNA]</scope>
    <source>
        <strain evidence="3 4">CGMCC 1.16330</strain>
    </source>
</reference>
<dbReference type="RefSeq" id="WP_188900947.1">
    <property type="nucleotide sequence ID" value="NZ_BMKS01000007.1"/>
</dbReference>
<dbReference type="NCBIfam" id="NF037995">
    <property type="entry name" value="TRAP_S1"/>
    <property type="match status" value="1"/>
</dbReference>
<name>A0A8J2ZCR1_9PROT</name>
<dbReference type="SUPFAM" id="SSF53850">
    <property type="entry name" value="Periplasmic binding protein-like II"/>
    <property type="match status" value="1"/>
</dbReference>
<comment type="caution">
    <text evidence="3">The sequence shown here is derived from an EMBL/GenBank/DDBJ whole genome shotgun (WGS) entry which is preliminary data.</text>
</comment>
<dbReference type="EMBL" id="BMKS01000007">
    <property type="protein sequence ID" value="GGG37351.1"/>
    <property type="molecule type" value="Genomic_DNA"/>
</dbReference>
<dbReference type="Gene3D" id="3.40.190.170">
    <property type="entry name" value="Bacterial extracellular solute-binding protein, family 7"/>
    <property type="match status" value="1"/>
</dbReference>
<gene>
    <name evidence="3" type="ORF">GCM10010964_26500</name>
</gene>
<dbReference type="PANTHER" id="PTHR33376">
    <property type="match status" value="1"/>
</dbReference>
<evidence type="ECO:0000313" key="3">
    <source>
        <dbReference type="EMBL" id="GGG37351.1"/>
    </source>
</evidence>
<sequence>MRRRTLVLAAGAGLSAPLIARPAAAQVRLRISLDTNPTHVRNRNAERFVEELRKRAGDQIQAEIFPSAQLFRDRDIARALRQGSVEMGIPGTWNLDGIEPNTAITSLPMFYGVPPEVVRRVGDGPVGQQLNERMEQRLRVKVLGRWFNLGYNHFYGVSRPLNKYEDLRGLRVRHPGGSANAARIRVLGGSPVLIPWPDLPLAMSQGVVDALITTHESAVTSKLWDSGLRYSFEDRQYFSQYVPMVSTQFWSRLSPELQTAMAEAWEAIVDGQREQAEAAQAAARDTLISNGVRMAQPSAEELADARRRLMAAQDEIIAEIKIDRDMVEKVMNELRAANVSF</sequence>
<dbReference type="PANTHER" id="PTHR33376:SF5">
    <property type="entry name" value="EXTRACYTOPLASMIC SOLUTE RECEPTOR PROTEIN"/>
    <property type="match status" value="1"/>
</dbReference>
<feature type="signal peptide" evidence="2">
    <location>
        <begin position="1"/>
        <end position="20"/>
    </location>
</feature>
<evidence type="ECO:0000313" key="4">
    <source>
        <dbReference type="Proteomes" id="UP000597507"/>
    </source>
</evidence>
<dbReference type="InterPro" id="IPR038404">
    <property type="entry name" value="TRAP_DctP_sf"/>
</dbReference>
<proteinExistence type="predicted"/>
<dbReference type="Pfam" id="PF03480">
    <property type="entry name" value="DctP"/>
    <property type="match status" value="1"/>
</dbReference>
<accession>A0A8J2ZCR1</accession>
<feature type="chain" id="PRO_5035223028" evidence="2">
    <location>
        <begin position="21"/>
        <end position="341"/>
    </location>
</feature>
<dbReference type="AlphaFoldDB" id="A0A8J2ZCR1"/>
<dbReference type="InterPro" id="IPR018389">
    <property type="entry name" value="DctP_fam"/>
</dbReference>
<protein>
    <submittedName>
        <fullName evidence="3">ABC transporter substrate-binding protein</fullName>
    </submittedName>
</protein>
<dbReference type="GO" id="GO:0055085">
    <property type="term" value="P:transmembrane transport"/>
    <property type="evidence" value="ECO:0007669"/>
    <property type="project" value="InterPro"/>
</dbReference>
<dbReference type="Proteomes" id="UP000597507">
    <property type="component" value="Unassembled WGS sequence"/>
</dbReference>
<keyword evidence="4" id="KW-1185">Reference proteome</keyword>
<keyword evidence="1 2" id="KW-0732">Signal</keyword>
<evidence type="ECO:0000256" key="2">
    <source>
        <dbReference type="SAM" id="SignalP"/>
    </source>
</evidence>